<organism evidence="2 3">
    <name type="scientific">Diceros bicornis minor</name>
    <name type="common">South-central black rhinoceros</name>
    <dbReference type="NCBI Taxonomy" id="77932"/>
    <lineage>
        <taxon>Eukaryota</taxon>
        <taxon>Metazoa</taxon>
        <taxon>Chordata</taxon>
        <taxon>Craniata</taxon>
        <taxon>Vertebrata</taxon>
        <taxon>Euteleostomi</taxon>
        <taxon>Mammalia</taxon>
        <taxon>Eutheria</taxon>
        <taxon>Laurasiatheria</taxon>
        <taxon>Perissodactyla</taxon>
        <taxon>Rhinocerotidae</taxon>
        <taxon>Diceros</taxon>
    </lineage>
</organism>
<dbReference type="AlphaFoldDB" id="A0A7J7F4E1"/>
<reference evidence="2 3" key="1">
    <citation type="journal article" date="2020" name="Mol. Biol. Evol.">
        <title>Interspecific Gene Flow and the Evolution of Specialization in Black and White Rhinoceros.</title>
        <authorList>
            <person name="Moodley Y."/>
            <person name="Westbury M.V."/>
            <person name="Russo I.M."/>
            <person name="Gopalakrishnan S."/>
            <person name="Rakotoarivelo A."/>
            <person name="Olsen R.A."/>
            <person name="Prost S."/>
            <person name="Tunstall T."/>
            <person name="Ryder O.A."/>
            <person name="Dalen L."/>
            <person name="Bruford M.W."/>
        </authorList>
    </citation>
    <scope>NUCLEOTIDE SEQUENCE [LARGE SCALE GENOMIC DNA]</scope>
    <source>
        <strain evidence="2">SBR-YM</strain>
        <tissue evidence="2">Skin</tissue>
    </source>
</reference>
<feature type="region of interest" description="Disordered" evidence="1">
    <location>
        <begin position="472"/>
        <end position="500"/>
    </location>
</feature>
<evidence type="ECO:0000313" key="3">
    <source>
        <dbReference type="Proteomes" id="UP000551758"/>
    </source>
</evidence>
<keyword evidence="3" id="KW-1185">Reference proteome</keyword>
<comment type="caution">
    <text evidence="2">The sequence shown here is derived from an EMBL/GenBank/DDBJ whole genome shotgun (WGS) entry which is preliminary data.</text>
</comment>
<feature type="region of interest" description="Disordered" evidence="1">
    <location>
        <begin position="256"/>
        <end position="324"/>
    </location>
</feature>
<feature type="compositionally biased region" description="Gly residues" evidence="1">
    <location>
        <begin position="262"/>
        <end position="271"/>
    </location>
</feature>
<name>A0A7J7F4E1_DICBM</name>
<protein>
    <submittedName>
        <fullName evidence="2">Uncharacterized protein</fullName>
    </submittedName>
</protein>
<dbReference type="Proteomes" id="UP000551758">
    <property type="component" value="Unassembled WGS sequence"/>
</dbReference>
<gene>
    <name evidence="2" type="ORF">HPG69_008112</name>
</gene>
<sequence>LDPSEQLTSCEKLNITHTLSAGIYFCSHKAFLLPTEQAVLLRTLCLPLHSLLFRVQSETSRTEIETVTDLPRGRSGPRAGPAGVERRLPGEPTACPRPEPRRPGALDHASPKQPVAVAARRSATAQRPPGPSEVRTAARAARPRPLLRVRAPAPERARGAGGRRAVPRPSAAAAPSGRRGGRPSRRPRFFTCREFSRARARSIARFAPSRARFLSFFPSFRSPARALFPLPPPALAARALLPAGFCGAGRPAALPAPLHPRSGGGGGGGGAPRSDSFQYGTGSGRMRPRPPPSALLPAARAPHAARVAPPGRASPSPPARLPARLRPRGMLGARGLRCWRSSAASRPRPSFPPAHNLARTPVRPWRRASGGAPRLRRRCGPARTGQSGKRAPRDPAPTLSLLRPTRKGPRRLTSGCGRSPGNLVSSAGRSWRPGRGEALCCRPHVIASRKMALAEERTEGRPDPRWARVAAGEGCVRPPGPRRGSGVPFETWKGTEMPPV</sequence>
<evidence type="ECO:0000256" key="1">
    <source>
        <dbReference type="SAM" id="MobiDB-lite"/>
    </source>
</evidence>
<feature type="compositionally biased region" description="Low complexity" evidence="1">
    <location>
        <begin position="73"/>
        <end position="83"/>
    </location>
</feature>
<feature type="region of interest" description="Disordered" evidence="1">
    <location>
        <begin position="364"/>
        <end position="431"/>
    </location>
</feature>
<feature type="compositionally biased region" description="Basic residues" evidence="1">
    <location>
        <begin position="179"/>
        <end position="188"/>
    </location>
</feature>
<feature type="compositionally biased region" description="Low complexity" evidence="1">
    <location>
        <begin position="163"/>
        <end position="177"/>
    </location>
</feature>
<feature type="non-terminal residue" evidence="2">
    <location>
        <position position="500"/>
    </location>
</feature>
<feature type="compositionally biased region" description="Low complexity" evidence="1">
    <location>
        <begin position="295"/>
        <end position="314"/>
    </location>
</feature>
<accession>A0A7J7F4E1</accession>
<evidence type="ECO:0000313" key="2">
    <source>
        <dbReference type="EMBL" id="KAF5922738.1"/>
    </source>
</evidence>
<feature type="region of interest" description="Disordered" evidence="1">
    <location>
        <begin position="60"/>
        <end position="190"/>
    </location>
</feature>
<proteinExistence type="predicted"/>
<dbReference type="EMBL" id="JACDTQ010001388">
    <property type="protein sequence ID" value="KAF5922738.1"/>
    <property type="molecule type" value="Genomic_DNA"/>
</dbReference>